<keyword evidence="2" id="KW-1003">Cell membrane</keyword>
<protein>
    <recommendedName>
        <fullName evidence="12">Peptidase M48 domain-containing protein</fullName>
    </recommendedName>
</protein>
<dbReference type="Gene3D" id="3.30.2010.10">
    <property type="entry name" value="Metalloproteases ('zincins'), catalytic domain"/>
    <property type="match status" value="1"/>
</dbReference>
<feature type="transmembrane region" description="Helical" evidence="11">
    <location>
        <begin position="251"/>
        <end position="270"/>
    </location>
</feature>
<evidence type="ECO:0000256" key="8">
    <source>
        <dbReference type="ARBA" id="ARBA00022989"/>
    </source>
</evidence>
<feature type="transmembrane region" description="Helical" evidence="11">
    <location>
        <begin position="736"/>
        <end position="756"/>
    </location>
</feature>
<dbReference type="EMBL" id="AP035881">
    <property type="protein sequence ID" value="BFP49235.1"/>
    <property type="molecule type" value="Genomic_DNA"/>
</dbReference>
<feature type="transmembrane region" description="Helical" evidence="11">
    <location>
        <begin position="12"/>
        <end position="37"/>
    </location>
</feature>
<evidence type="ECO:0000256" key="5">
    <source>
        <dbReference type="ARBA" id="ARBA00022723"/>
    </source>
</evidence>
<dbReference type="RefSeq" id="WP_407991373.1">
    <property type="nucleotide sequence ID" value="NZ_AP035881.2"/>
</dbReference>
<dbReference type="InterPro" id="IPR050083">
    <property type="entry name" value="HtpX_protease"/>
</dbReference>
<dbReference type="PANTHER" id="PTHR43221:SF2">
    <property type="entry name" value="PROTEASE HTPX HOMOLOG"/>
    <property type="match status" value="1"/>
</dbReference>
<evidence type="ECO:0000256" key="6">
    <source>
        <dbReference type="ARBA" id="ARBA00022801"/>
    </source>
</evidence>
<keyword evidence="3" id="KW-0645">Protease</keyword>
<reference evidence="13" key="1">
    <citation type="submission" date="2024-07" db="EMBL/GenBank/DDBJ databases">
        <title>Complete genome sequences of cellulolytic bacteria, Kitasatospora sp. CMC57 and Streptomyces sp. CMC78, isolated from Japanese agricultural soil.</title>
        <authorList>
            <person name="Hashimoto T."/>
            <person name="Ito M."/>
            <person name="Iwamoto M."/>
            <person name="Fukahori D."/>
            <person name="Shoda T."/>
            <person name="Sakoda M."/>
            <person name="Morohoshi T."/>
            <person name="Mitsuboshi M."/>
            <person name="Nishizawa T."/>
        </authorList>
    </citation>
    <scope>NUCLEOTIDE SEQUENCE</scope>
    <source>
        <strain evidence="13">CMC57</strain>
    </source>
</reference>
<dbReference type="GO" id="GO:0004222">
    <property type="term" value="F:metalloendopeptidase activity"/>
    <property type="evidence" value="ECO:0007669"/>
    <property type="project" value="InterPro"/>
</dbReference>
<dbReference type="AlphaFoldDB" id="A0AB33K4V5"/>
<feature type="transmembrane region" description="Helical" evidence="11">
    <location>
        <begin position="431"/>
        <end position="454"/>
    </location>
</feature>
<sequence length="907" mass="94238">MGPAGARASGRAVTSVLFTLLSLEVALSTLIVARGAFAISPGGRSWISLWNRCLTAHPLGGVPTGITDLPSFADWGSYSSGQLAAVEACAAPAQHDQLRWLVGGLVLVLAVAALLYAAHPPVLARRYRLRGFDPSDAALLLTELERLRRTAGAGRVRFLSRPFDPVPSAFVAGLPGRRTVVLSAGLVVRHHTDPAAFRATVLHELAHLRNRDVDQTYAALALTGAFTLVVGGAALWFATAGSAPPGLVAGFVLRVVGLLMVSVVLLAALVRSREFQADARVGSGTAEGDALARILASMPTPSRRARLRLHPAPGARLAALHGSAPLFGQNFRGGLGIGLVAMVGLTGLSRAAWLLVSDPAQAAWTAAAIAVPVAAAVVGGQWRPGPQARAGRERAGRERVWPFALGLSAGLALGPLLSLETAFGRIDALGLLVWAVAWVPLVVALATPVTCWVVRGAATAARAVGASPAGSGRTARAALLTVVVVLATVAYTIALRLVDQAFLTLAPLSGQGPGAALSALAQPFALPGLAYASAAVPAVLGCAVLSAAVVAGIAIRQRLRNRPPWAGESMAAISAGSRAGLIAGTAVAVLILLSAWQAHQLPLLERWSHEFVIRFQLWLILAADVIALLAGLVAAGREPRTGLLRGGTTALVCAAVGAFAMVVQPLLGHCADAFALRPSSRGCLSAPAGDGVVVMVQLLPGVTGVLCVLLLPPWLGLRSWVAGRLSPRLRVRRWAVGGRGLALAAVLPLLAGLYLAGHLVTRQSRAAPTLAGASVGDRGWVGAADYRFRLAPGWFDVSSQPDGTGAHLRIRPEDFVLRAQVTITRTTEFPIDSAKATLLAQGGHETLVGGHRALVLEGRPPGEDRSRFVLVEDGGEQLLIHLSAQPQTWPDRVRELDTMLAGWQWTG</sequence>
<dbReference type="CDD" id="cd07329">
    <property type="entry name" value="M56_like"/>
    <property type="match status" value="1"/>
</dbReference>
<evidence type="ECO:0000256" key="7">
    <source>
        <dbReference type="ARBA" id="ARBA00022833"/>
    </source>
</evidence>
<dbReference type="GO" id="GO:0046872">
    <property type="term" value="F:metal ion binding"/>
    <property type="evidence" value="ECO:0007669"/>
    <property type="project" value="UniProtKB-KW"/>
</dbReference>
<feature type="transmembrane region" description="Helical" evidence="11">
    <location>
        <begin position="475"/>
        <end position="498"/>
    </location>
</feature>
<keyword evidence="7" id="KW-0862">Zinc</keyword>
<dbReference type="Pfam" id="PF01435">
    <property type="entry name" value="Peptidase_M48"/>
    <property type="match status" value="1"/>
</dbReference>
<comment type="cofactor">
    <cofactor evidence="1">
        <name>Zn(2+)</name>
        <dbReference type="ChEBI" id="CHEBI:29105"/>
    </cofactor>
</comment>
<keyword evidence="5" id="KW-0479">Metal-binding</keyword>
<feature type="transmembrane region" description="Helical" evidence="11">
    <location>
        <begin position="362"/>
        <end position="379"/>
    </location>
</feature>
<keyword evidence="6" id="KW-0378">Hydrolase</keyword>
<keyword evidence="4 11" id="KW-0812">Transmembrane</keyword>
<proteinExistence type="predicted"/>
<evidence type="ECO:0000256" key="1">
    <source>
        <dbReference type="ARBA" id="ARBA00001947"/>
    </source>
</evidence>
<feature type="transmembrane region" description="Helical" evidence="11">
    <location>
        <begin position="529"/>
        <end position="555"/>
    </location>
</feature>
<feature type="transmembrane region" description="Helical" evidence="11">
    <location>
        <begin position="647"/>
        <end position="667"/>
    </location>
</feature>
<organism evidence="13">
    <name type="scientific">Kitasatospora sp. CMC57</name>
    <dbReference type="NCBI Taxonomy" id="3231513"/>
    <lineage>
        <taxon>Bacteria</taxon>
        <taxon>Bacillati</taxon>
        <taxon>Actinomycetota</taxon>
        <taxon>Actinomycetes</taxon>
        <taxon>Kitasatosporales</taxon>
        <taxon>Streptomycetaceae</taxon>
        <taxon>Kitasatospora</taxon>
    </lineage>
</organism>
<feature type="domain" description="Peptidase M48" evidence="12">
    <location>
        <begin position="164"/>
        <end position="322"/>
    </location>
</feature>
<feature type="transmembrane region" description="Helical" evidence="11">
    <location>
        <begin position="217"/>
        <end position="239"/>
    </location>
</feature>
<feature type="transmembrane region" description="Helical" evidence="11">
    <location>
        <begin position="100"/>
        <end position="118"/>
    </location>
</feature>
<feature type="transmembrane region" description="Helical" evidence="11">
    <location>
        <begin position="575"/>
        <end position="595"/>
    </location>
</feature>
<feature type="transmembrane region" description="Helical" evidence="11">
    <location>
        <begin position="400"/>
        <end position="419"/>
    </location>
</feature>
<feature type="transmembrane region" description="Helical" evidence="11">
    <location>
        <begin position="694"/>
        <end position="715"/>
    </location>
</feature>
<evidence type="ECO:0000256" key="10">
    <source>
        <dbReference type="ARBA" id="ARBA00023136"/>
    </source>
</evidence>
<evidence type="ECO:0000256" key="4">
    <source>
        <dbReference type="ARBA" id="ARBA00022692"/>
    </source>
</evidence>
<dbReference type="PANTHER" id="PTHR43221">
    <property type="entry name" value="PROTEASE HTPX"/>
    <property type="match status" value="1"/>
</dbReference>
<dbReference type="InterPro" id="IPR001915">
    <property type="entry name" value="Peptidase_M48"/>
</dbReference>
<evidence type="ECO:0000256" key="3">
    <source>
        <dbReference type="ARBA" id="ARBA00022670"/>
    </source>
</evidence>
<keyword evidence="8 11" id="KW-1133">Transmembrane helix</keyword>
<dbReference type="GO" id="GO:0006508">
    <property type="term" value="P:proteolysis"/>
    <property type="evidence" value="ECO:0007669"/>
    <property type="project" value="UniProtKB-KW"/>
</dbReference>
<evidence type="ECO:0000259" key="12">
    <source>
        <dbReference type="Pfam" id="PF01435"/>
    </source>
</evidence>
<accession>A0AB33K4V5</accession>
<feature type="transmembrane region" description="Helical" evidence="11">
    <location>
        <begin position="615"/>
        <end position="635"/>
    </location>
</feature>
<evidence type="ECO:0000256" key="11">
    <source>
        <dbReference type="SAM" id="Phobius"/>
    </source>
</evidence>
<evidence type="ECO:0000313" key="13">
    <source>
        <dbReference type="EMBL" id="BFP49235.1"/>
    </source>
</evidence>
<keyword evidence="10 11" id="KW-0472">Membrane</keyword>
<name>A0AB33K4V5_9ACTN</name>
<feature type="transmembrane region" description="Helical" evidence="11">
    <location>
        <begin position="335"/>
        <end position="356"/>
    </location>
</feature>
<evidence type="ECO:0000256" key="2">
    <source>
        <dbReference type="ARBA" id="ARBA00022475"/>
    </source>
</evidence>
<gene>
    <name evidence="13" type="ORF">KCMC57_56030</name>
</gene>
<evidence type="ECO:0000256" key="9">
    <source>
        <dbReference type="ARBA" id="ARBA00023049"/>
    </source>
</evidence>
<keyword evidence="9" id="KW-0482">Metalloprotease</keyword>